<comment type="caution">
    <text evidence="5">The sequence shown here is derived from an EMBL/GenBank/DDBJ whole genome shotgun (WGS) entry which is preliminary data.</text>
</comment>
<feature type="region of interest" description="Disordered" evidence="2">
    <location>
        <begin position="757"/>
        <end position="778"/>
    </location>
</feature>
<feature type="compositionally biased region" description="Gly residues" evidence="2">
    <location>
        <begin position="629"/>
        <end position="639"/>
    </location>
</feature>
<keyword evidence="3" id="KW-0812">Transmembrane</keyword>
<feature type="region of interest" description="Disordered" evidence="2">
    <location>
        <begin position="561"/>
        <end position="668"/>
    </location>
</feature>
<keyword evidence="6" id="KW-1185">Reference proteome</keyword>
<evidence type="ECO:0000256" key="2">
    <source>
        <dbReference type="SAM" id="MobiDB-lite"/>
    </source>
</evidence>
<evidence type="ECO:0000313" key="6">
    <source>
        <dbReference type="Proteomes" id="UP000295083"/>
    </source>
</evidence>
<feature type="compositionally biased region" description="Low complexity" evidence="2">
    <location>
        <begin position="564"/>
        <end position="600"/>
    </location>
</feature>
<feature type="region of interest" description="Disordered" evidence="2">
    <location>
        <begin position="142"/>
        <end position="168"/>
    </location>
</feature>
<dbReference type="InterPro" id="IPR050411">
    <property type="entry name" value="AlphaKG_dependent_hydroxylases"/>
</dbReference>
<dbReference type="InterPro" id="IPR003819">
    <property type="entry name" value="TauD/TfdA-like"/>
</dbReference>
<dbReference type="PANTHER" id="PTHR10696">
    <property type="entry name" value="GAMMA-BUTYROBETAINE HYDROXYLASE-RELATED"/>
    <property type="match status" value="1"/>
</dbReference>
<keyword evidence="3" id="KW-0472">Membrane</keyword>
<evidence type="ECO:0000313" key="5">
    <source>
        <dbReference type="EMBL" id="TDZ36837.1"/>
    </source>
</evidence>
<dbReference type="Gene3D" id="3.60.130.10">
    <property type="entry name" value="Clavaminate synthase-like"/>
    <property type="match status" value="2"/>
</dbReference>
<feature type="compositionally biased region" description="Basic and acidic residues" evidence="2">
    <location>
        <begin position="503"/>
        <end position="515"/>
    </location>
</feature>
<dbReference type="EMBL" id="QAPG01000029">
    <property type="protein sequence ID" value="TDZ36837.1"/>
    <property type="molecule type" value="Genomic_DNA"/>
</dbReference>
<accession>A0A4R8QDK3</accession>
<dbReference type="PANTHER" id="PTHR10696:SF21">
    <property type="entry name" value="TAUD_TFDA-LIKE DOMAIN-CONTAINING PROTEIN"/>
    <property type="match status" value="1"/>
</dbReference>
<keyword evidence="3" id="KW-1133">Transmembrane helix</keyword>
<dbReference type="InterPro" id="IPR042098">
    <property type="entry name" value="TauD-like_sf"/>
</dbReference>
<dbReference type="GO" id="GO:0016491">
    <property type="term" value="F:oxidoreductase activity"/>
    <property type="evidence" value="ECO:0007669"/>
    <property type="project" value="UniProtKB-KW"/>
</dbReference>
<protein>
    <submittedName>
        <fullName evidence="5">Clavaminate synthase-like protein</fullName>
    </submittedName>
</protein>
<gene>
    <name evidence="5" type="ORF">C8035_v008792</name>
</gene>
<sequence length="778" mass="82949">MGRTSSNNQNQLHPYGSITYHPLTDKPTPSMHPELPIWPHSECGSSTINPAWLTSNALQLPASGGATPIASAIYIAHELPRLSPRFLAKLSDKGVRYVYRYTVDRLVSNTGTSVRGAYGQTVADDPTSATVFFGNVTSAWGRSRHHGATRPPFRGDDGSYHPPPTFGDGTQMDVGDLDLLLKLAEEGAVDVEWERADVVLLDNYAVMHSRKPWKGQRQVLAALWDDDGRIRDFPEGLGILEKSPRRHQRGLVTAGGDDPRHRQGRKHTRTDDGCCCCSGDDATGSGSTSSKHTTSTATGGIASFVAETGGAADICSGGTSTDDDDEFYATGRSTADDGGCGGSGGGQQGFFGTCGRDKFCPWSAGSGEPSSGRSGFVDGVVKVGDSFTSNECCRKRCRGHGFFVGIGVVATTDVGIVVFMGISLLLFWCYRRRRKANKHHHEALAPQGPVDDENLASSPRLRNIDDPENLLMTEPRAVPSGQDHLAVQHPQPPPSAASHARHGSRDSAPDERDQQPRTNPFAGQPSFTYAQAQQYAQSHGAFSYPAPPIPDSSPIRIFRWPTRSSRSGSSPSIFSALRSSKAASRNSRAMSRASRSTVSSMLWHGRRDVARRTLVPAPPQTPSSQRAGNGNGNGSGNGNGFLSATPNTGTGTGTGEGPMPSPMPDGLHTPILDWLHWIRGHQSDGGGDPESNHRKSIASLTESAVSEGSIASSGVLSPTLLSWPQQDGNTTTTTTTTTARVSVMRARGLTFVPILPPGKRQSSNGDTLVDPSAYRLYG</sequence>
<feature type="compositionally biased region" description="Polar residues" evidence="2">
    <location>
        <begin position="1"/>
        <end position="12"/>
    </location>
</feature>
<feature type="region of interest" description="Disordered" evidence="2">
    <location>
        <begin position="440"/>
        <end position="468"/>
    </location>
</feature>
<dbReference type="AlphaFoldDB" id="A0A4R8QDK3"/>
<evidence type="ECO:0000256" key="1">
    <source>
        <dbReference type="ARBA" id="ARBA00023002"/>
    </source>
</evidence>
<dbReference type="Proteomes" id="UP000295083">
    <property type="component" value="Unassembled WGS sequence"/>
</dbReference>
<evidence type="ECO:0000256" key="3">
    <source>
        <dbReference type="SAM" id="Phobius"/>
    </source>
</evidence>
<evidence type="ECO:0000259" key="4">
    <source>
        <dbReference type="Pfam" id="PF02668"/>
    </source>
</evidence>
<dbReference type="Pfam" id="PF02668">
    <property type="entry name" value="TauD"/>
    <property type="match status" value="1"/>
</dbReference>
<feature type="transmembrane region" description="Helical" evidence="3">
    <location>
        <begin position="402"/>
        <end position="430"/>
    </location>
</feature>
<feature type="region of interest" description="Disordered" evidence="2">
    <location>
        <begin position="1"/>
        <end position="26"/>
    </location>
</feature>
<feature type="region of interest" description="Disordered" evidence="2">
    <location>
        <begin position="243"/>
        <end position="271"/>
    </location>
</feature>
<proteinExistence type="predicted"/>
<organism evidence="5 6">
    <name type="scientific">Colletotrichum spinosum</name>
    <dbReference type="NCBI Taxonomy" id="1347390"/>
    <lineage>
        <taxon>Eukaryota</taxon>
        <taxon>Fungi</taxon>
        <taxon>Dikarya</taxon>
        <taxon>Ascomycota</taxon>
        <taxon>Pezizomycotina</taxon>
        <taxon>Sordariomycetes</taxon>
        <taxon>Hypocreomycetidae</taxon>
        <taxon>Glomerellales</taxon>
        <taxon>Glomerellaceae</taxon>
        <taxon>Colletotrichum</taxon>
        <taxon>Colletotrichum orbiculare species complex</taxon>
    </lineage>
</organism>
<feature type="region of interest" description="Disordered" evidence="2">
    <location>
        <begin position="480"/>
        <end position="524"/>
    </location>
</feature>
<feature type="domain" description="TauD/TfdA-like" evidence="4">
    <location>
        <begin position="25"/>
        <end position="221"/>
    </location>
</feature>
<reference evidence="5 6" key="1">
    <citation type="submission" date="2018-11" db="EMBL/GenBank/DDBJ databases">
        <title>Genome sequence and assembly of Colletotrichum spinosum.</title>
        <authorList>
            <person name="Gan P."/>
            <person name="Shirasu K."/>
        </authorList>
    </citation>
    <scope>NUCLEOTIDE SEQUENCE [LARGE SCALE GENOMIC DNA]</scope>
    <source>
        <strain evidence="5 6">CBS 515.97</strain>
    </source>
</reference>
<name>A0A4R8QDK3_9PEZI</name>
<dbReference type="SUPFAM" id="SSF51197">
    <property type="entry name" value="Clavaminate synthase-like"/>
    <property type="match status" value="1"/>
</dbReference>
<keyword evidence="1" id="KW-0560">Oxidoreductase</keyword>